<dbReference type="PANTHER" id="PTHR14374">
    <property type="entry name" value="FOIE GRAS"/>
    <property type="match status" value="1"/>
</dbReference>
<evidence type="ECO:0000313" key="1">
    <source>
        <dbReference type="EMBL" id="KIZ03331.1"/>
    </source>
</evidence>
<reference evidence="1 2" key="1">
    <citation type="journal article" date="2013" name="BMC Genomics">
        <title>Reconstruction of the lipid metabolism for the microalga Monoraphidium neglectum from its genome sequence reveals characteristics suitable for biofuel production.</title>
        <authorList>
            <person name="Bogen C."/>
            <person name="Al-Dilaimi A."/>
            <person name="Albersmeier A."/>
            <person name="Wichmann J."/>
            <person name="Grundmann M."/>
            <person name="Rupp O."/>
            <person name="Lauersen K.J."/>
            <person name="Blifernez-Klassen O."/>
            <person name="Kalinowski J."/>
            <person name="Goesmann A."/>
            <person name="Mussgnug J.H."/>
            <person name="Kruse O."/>
        </authorList>
    </citation>
    <scope>NUCLEOTIDE SEQUENCE [LARGE SCALE GENOMIC DNA]</scope>
    <source>
        <strain evidence="1 2">SAG 48.87</strain>
    </source>
</reference>
<dbReference type="RefSeq" id="XP_013902350.1">
    <property type="nucleotide sequence ID" value="XM_014046896.1"/>
</dbReference>
<dbReference type="AlphaFoldDB" id="A0A0D2NDD5"/>
<dbReference type="KEGG" id="mng:MNEG_4635"/>
<proteinExistence type="predicted"/>
<sequence length="83" mass="8786">MQLKNFSGQPQEVALTVQDARGFVFSGDKAQTLALPPRGEARVAWQLVAHAAGELPLPSVRVAAPRAGAQVVTQSSLVHVLPF</sequence>
<dbReference type="GeneID" id="25737512"/>
<keyword evidence="2" id="KW-1185">Reference proteome</keyword>
<protein>
    <submittedName>
        <fullName evidence="1">Uncharacterized protein</fullName>
    </submittedName>
</protein>
<dbReference type="Proteomes" id="UP000054498">
    <property type="component" value="Unassembled WGS sequence"/>
</dbReference>
<dbReference type="PANTHER" id="PTHR14374:SF0">
    <property type="entry name" value="TRAFFICKING PROTEIN PARTICLE COMPLEX SUBUNIT 11"/>
    <property type="match status" value="1"/>
</dbReference>
<accession>A0A0D2NDD5</accession>
<name>A0A0D2NDD5_9CHLO</name>
<dbReference type="EMBL" id="KK100872">
    <property type="protein sequence ID" value="KIZ03331.1"/>
    <property type="molecule type" value="Genomic_DNA"/>
</dbReference>
<dbReference type="STRING" id="145388.A0A0D2NDD5"/>
<gene>
    <name evidence="1" type="ORF">MNEG_4635</name>
</gene>
<evidence type="ECO:0000313" key="2">
    <source>
        <dbReference type="Proteomes" id="UP000054498"/>
    </source>
</evidence>
<organism evidence="1 2">
    <name type="scientific">Monoraphidium neglectum</name>
    <dbReference type="NCBI Taxonomy" id="145388"/>
    <lineage>
        <taxon>Eukaryota</taxon>
        <taxon>Viridiplantae</taxon>
        <taxon>Chlorophyta</taxon>
        <taxon>core chlorophytes</taxon>
        <taxon>Chlorophyceae</taxon>
        <taxon>CS clade</taxon>
        <taxon>Sphaeropleales</taxon>
        <taxon>Selenastraceae</taxon>
        <taxon>Monoraphidium</taxon>
    </lineage>
</organism>